<keyword evidence="3" id="KW-0732">Signal</keyword>
<keyword evidence="4" id="KW-0808">Transferase</keyword>
<proteinExistence type="predicted"/>
<dbReference type="GO" id="GO:0006355">
    <property type="term" value="P:regulation of DNA-templated transcription"/>
    <property type="evidence" value="ECO:0007669"/>
    <property type="project" value="InterPro"/>
</dbReference>
<feature type="chain" id="PRO_5015708510" evidence="3">
    <location>
        <begin position="21"/>
        <end position="916"/>
    </location>
</feature>
<dbReference type="InterPro" id="IPR015943">
    <property type="entry name" value="WD40/YVTN_repeat-like_dom_sf"/>
</dbReference>
<keyword evidence="4" id="KW-0418">Kinase</keyword>
<keyword evidence="2" id="KW-0812">Transmembrane</keyword>
<dbReference type="EMBL" id="CP020919">
    <property type="protein sequence ID" value="AWG26746.1"/>
    <property type="molecule type" value="Genomic_DNA"/>
</dbReference>
<gene>
    <name evidence="4" type="ORF">FK004_16675</name>
</gene>
<dbReference type="GO" id="GO:0003677">
    <property type="term" value="F:DNA binding"/>
    <property type="evidence" value="ECO:0007669"/>
    <property type="project" value="InterPro"/>
</dbReference>
<evidence type="ECO:0000256" key="2">
    <source>
        <dbReference type="SAM" id="Phobius"/>
    </source>
</evidence>
<dbReference type="InterPro" id="IPR016032">
    <property type="entry name" value="Sig_transdc_resp-reg_C-effctor"/>
</dbReference>
<keyword evidence="5" id="KW-1185">Reference proteome</keyword>
<dbReference type="InterPro" id="IPR011047">
    <property type="entry name" value="Quinoprotein_ADH-like_sf"/>
</dbReference>
<feature type="coiled-coil region" evidence="1">
    <location>
        <begin position="745"/>
        <end position="780"/>
    </location>
</feature>
<evidence type="ECO:0000313" key="4">
    <source>
        <dbReference type="EMBL" id="AWG26746.1"/>
    </source>
</evidence>
<dbReference type="GO" id="GO:0016301">
    <property type="term" value="F:kinase activity"/>
    <property type="evidence" value="ECO:0007669"/>
    <property type="project" value="UniProtKB-KW"/>
</dbReference>
<feature type="signal peptide" evidence="3">
    <location>
        <begin position="1"/>
        <end position="20"/>
    </location>
</feature>
<sequence length="916" mass="107245">MRINVLKIFLFLLISFQLQAQQILPFVENFSKSDYKGDNQVWNVAQGNDNAMYFANNHYLLRYDGVKWEKYILPNKTIIRSIFVDGDRIYCGSYKEFGYWKRIKGKMQYFSMSKNKKLFDGNADNEEIWKIFKLKNTIYFQGFNEIYCSTKEAIEKIKFPTQISYCYVIDNQIYAASVTEGIYVMEGSKFTKKQNWGLLEHNVVHNIEKHNGVVYFFTKNNGVFVAENNTLVPWNNPLNALLKSQVIVTAKFIDGENLVIGTGLQGLYIIDLKTNSYKNINRENSLKNNAVLSITIDREKDLWLGLDNGISHIEINSPVRIFSDNSGILGSVYALSTIDNGYLFVTNHGIFTSKDNKLAVIPNSQGQVWDIYKSGKQFIIGHNDGTYIYDGNTSLRKINTVSGGWKILKSEFDNAYFQCTYFGIAVYENPNDLTKWKILKGFSKPIRNIAQNKPGELWAADNYRSLYRIQYDENYNTTKIENISEKNGIKNDYTVKLFNYKNEMLFLINRQWYNYNSISEKLELNVIFNKYFQNFSDIVPIEDDSFLVARDGLLYIISQVNDEFIWQFIPEKYYEGKLIIENTKVHKDKNNLLINLDDGFVSLQLNKIGEKVDNVTIEAFYQGNLVDEDTKISYNQSVDVNIIPEYYGYSRPNLFYTLNGTQKMIRVKSGRVILNNLSSGTQEINVFYNDGKNYIRIAEYHFSVAKPWYFSFWMILVYCAVISGSFYLYYKWNKIRYQQKLLLREEELKHQKKILEIELKAENELNIQEYEKHILELQVQSKSSEVAGKSLSIAKQTEMIEKIQEILNTETDLNKMKDQIKKSIKINDINKHEWDIFENNLFEVNKDFIQKLSKKYPVLTPKDIKLCIYLKMNLSSKEIAPLMNISYRGVELQRYRLRKKLELAPEENLLRFMFTI</sequence>
<dbReference type="RefSeq" id="WP_108738248.1">
    <property type="nucleotide sequence ID" value="NZ_CP020919.1"/>
</dbReference>
<evidence type="ECO:0000256" key="3">
    <source>
        <dbReference type="SAM" id="SignalP"/>
    </source>
</evidence>
<feature type="transmembrane region" description="Helical" evidence="2">
    <location>
        <begin position="708"/>
        <end position="730"/>
    </location>
</feature>
<name>A0A2S1LSX5_9FLAO</name>
<accession>A0A2S1LSX5</accession>
<dbReference type="Proteomes" id="UP000244677">
    <property type="component" value="Chromosome"/>
</dbReference>
<dbReference type="OrthoDB" id="1090267at2"/>
<keyword evidence="1" id="KW-0175">Coiled coil</keyword>
<dbReference type="SUPFAM" id="SSF50998">
    <property type="entry name" value="Quinoprotein alcohol dehydrogenase-like"/>
    <property type="match status" value="1"/>
</dbReference>
<evidence type="ECO:0000256" key="1">
    <source>
        <dbReference type="SAM" id="Coils"/>
    </source>
</evidence>
<dbReference type="KEGG" id="fki:FK004_16675"/>
<dbReference type="Gene3D" id="1.10.10.10">
    <property type="entry name" value="Winged helix-like DNA-binding domain superfamily/Winged helix DNA-binding domain"/>
    <property type="match status" value="1"/>
</dbReference>
<dbReference type="InterPro" id="IPR036388">
    <property type="entry name" value="WH-like_DNA-bd_sf"/>
</dbReference>
<reference evidence="4 5" key="1">
    <citation type="submission" date="2017-04" db="EMBL/GenBank/DDBJ databases">
        <title>Complete genome sequence of Flavobacterium kingsejong AJ004.</title>
        <authorList>
            <person name="Lee P.C."/>
        </authorList>
    </citation>
    <scope>NUCLEOTIDE SEQUENCE [LARGE SCALE GENOMIC DNA]</scope>
    <source>
        <strain evidence="4 5">AJ004</strain>
    </source>
</reference>
<keyword evidence="2" id="KW-0472">Membrane</keyword>
<dbReference type="AlphaFoldDB" id="A0A2S1LSX5"/>
<evidence type="ECO:0000313" key="5">
    <source>
        <dbReference type="Proteomes" id="UP000244677"/>
    </source>
</evidence>
<protein>
    <submittedName>
        <fullName evidence="4">Histidine kinase</fullName>
    </submittedName>
</protein>
<dbReference type="SUPFAM" id="SSF46894">
    <property type="entry name" value="C-terminal effector domain of the bipartite response regulators"/>
    <property type="match status" value="1"/>
</dbReference>
<organism evidence="4 5">
    <name type="scientific">Flavobacterium kingsejongi</name>
    <dbReference type="NCBI Taxonomy" id="1678728"/>
    <lineage>
        <taxon>Bacteria</taxon>
        <taxon>Pseudomonadati</taxon>
        <taxon>Bacteroidota</taxon>
        <taxon>Flavobacteriia</taxon>
        <taxon>Flavobacteriales</taxon>
        <taxon>Flavobacteriaceae</taxon>
        <taxon>Flavobacterium</taxon>
    </lineage>
</organism>
<keyword evidence="2" id="KW-1133">Transmembrane helix</keyword>
<dbReference type="Gene3D" id="2.130.10.10">
    <property type="entry name" value="YVTN repeat-like/Quinoprotein amine dehydrogenase"/>
    <property type="match status" value="2"/>
</dbReference>